<sequence length="147" mass="17207">MRNAPSLLAMLGETEPAARPVVMPWEYVKMRRAAAGMTIEQAARPYWHRPEHQADVERNVRELETVGFRMQRHFFGADMSRAYSFNLDVYRQLCDTPPEQHPRLCLACGWDQWTTQYDTNGNDATWSETDPDRCTRCEQLERKKVIT</sequence>
<proteinExistence type="predicted"/>
<evidence type="ECO:0000313" key="1">
    <source>
        <dbReference type="EMBL" id="QDC38381.1"/>
    </source>
</evidence>
<name>A0A5B8CLZ6_SPHSA</name>
<organism evidence="1 2">
    <name type="scientific">Sphingobium fuliginis ATCC 27551</name>
    <dbReference type="NCBI Taxonomy" id="1208342"/>
    <lineage>
        <taxon>Bacteria</taxon>
        <taxon>Pseudomonadati</taxon>
        <taxon>Pseudomonadota</taxon>
        <taxon>Alphaproteobacteria</taxon>
        <taxon>Sphingomonadales</taxon>
        <taxon>Sphingomonadaceae</taxon>
        <taxon>Sphingobium</taxon>
    </lineage>
</organism>
<gene>
    <name evidence="1" type="ORF">FIL70_15210</name>
</gene>
<reference evidence="1 2" key="1">
    <citation type="submission" date="2019-06" db="EMBL/GenBank/DDBJ databases">
        <title>Genome organization and adaptive potential of archetypical organophosphate degarding Sphingobium fuliginis ATCC 27551.</title>
        <authorList>
            <person name="Sarwar A."/>
            <person name="Parthasarathy S."/>
            <person name="Singh C."/>
            <person name="Siddavattam D."/>
        </authorList>
    </citation>
    <scope>NUCLEOTIDE SEQUENCE [LARGE SCALE GENOMIC DNA]</scope>
    <source>
        <strain evidence="1 2">ATCC 27551</strain>
    </source>
</reference>
<dbReference type="KEGG" id="sufl:FIL70_15210"/>
<dbReference type="EMBL" id="CP041016">
    <property type="protein sequence ID" value="QDC38381.1"/>
    <property type="molecule type" value="Genomic_DNA"/>
</dbReference>
<protein>
    <submittedName>
        <fullName evidence="1">Uncharacterized protein</fullName>
    </submittedName>
</protein>
<accession>A0A5B8CLZ6</accession>
<dbReference type="AlphaFoldDB" id="A0A5B8CLZ6"/>
<evidence type="ECO:0000313" key="2">
    <source>
        <dbReference type="Proteomes" id="UP000311469"/>
    </source>
</evidence>
<dbReference type="Proteomes" id="UP000311469">
    <property type="component" value="Chromosome cSF1"/>
</dbReference>
<dbReference type="RefSeq" id="WP_140042693.1">
    <property type="nucleotide sequence ID" value="NZ_CP041016.1"/>
</dbReference>